<dbReference type="InterPro" id="IPR004807">
    <property type="entry name" value="UvrB"/>
</dbReference>
<dbReference type="Proteomes" id="UP000295681">
    <property type="component" value="Unassembled WGS sequence"/>
</dbReference>
<dbReference type="CDD" id="cd18790">
    <property type="entry name" value="SF2_C_UvrB"/>
    <property type="match status" value="1"/>
</dbReference>
<evidence type="ECO:0000259" key="16">
    <source>
        <dbReference type="PROSITE" id="PS51194"/>
    </source>
</evidence>
<dbReference type="Pfam" id="PF12344">
    <property type="entry name" value="UvrB"/>
    <property type="match status" value="1"/>
</dbReference>
<evidence type="ECO:0000256" key="13">
    <source>
        <dbReference type="RuleBase" id="RU003587"/>
    </source>
</evidence>
<dbReference type="InterPro" id="IPR014001">
    <property type="entry name" value="Helicase_ATP-bd"/>
</dbReference>
<feature type="short sequence motif" description="Beta-hairpin" evidence="12">
    <location>
        <begin position="97"/>
        <end position="120"/>
    </location>
</feature>
<keyword evidence="6 12" id="KW-0228">DNA excision</keyword>
<dbReference type="SMART" id="SM00487">
    <property type="entry name" value="DEXDc"/>
    <property type="match status" value="1"/>
</dbReference>
<dbReference type="RefSeq" id="WP_133264211.1">
    <property type="nucleotide sequence ID" value="NZ_JAGYGP010000001.1"/>
</dbReference>
<dbReference type="InterPro" id="IPR036876">
    <property type="entry name" value="UVR_dom_sf"/>
</dbReference>
<evidence type="ECO:0000256" key="2">
    <source>
        <dbReference type="ARBA" id="ARBA00008533"/>
    </source>
</evidence>
<evidence type="ECO:0000313" key="17">
    <source>
        <dbReference type="EMBL" id="TDG69672.1"/>
    </source>
</evidence>
<reference evidence="17 18" key="1">
    <citation type="journal article" date="2019" name="Appl. Microbiol. Biotechnol.">
        <title>Uncovering carbohydrate metabolism through a genotype-phenotype association study of 56 lactic acid bacteria genomes.</title>
        <authorList>
            <person name="Buron-Moles G."/>
            <person name="Chailyan A."/>
            <person name="Dolejs I."/>
            <person name="Forster J."/>
            <person name="Miks M.H."/>
        </authorList>
    </citation>
    <scope>NUCLEOTIDE SEQUENCE [LARGE SCALE GENOMIC DNA]</scope>
    <source>
        <strain evidence="17 18">ATCC 700006</strain>
    </source>
</reference>
<dbReference type="InterPro" id="IPR041471">
    <property type="entry name" value="UvrB_inter"/>
</dbReference>
<dbReference type="GO" id="GO:0009380">
    <property type="term" value="C:excinuclease repair complex"/>
    <property type="evidence" value="ECO:0007669"/>
    <property type="project" value="InterPro"/>
</dbReference>
<comment type="caution">
    <text evidence="17">The sequence shown here is derived from an EMBL/GenBank/DDBJ whole genome shotgun (WGS) entry which is preliminary data.</text>
</comment>
<dbReference type="GO" id="GO:0009381">
    <property type="term" value="F:excinuclease ABC activity"/>
    <property type="evidence" value="ECO:0007669"/>
    <property type="project" value="UniProtKB-UniRule"/>
</dbReference>
<name>A0A4R5NB23_9LACO</name>
<dbReference type="Pfam" id="PF17757">
    <property type="entry name" value="UvrB_inter"/>
    <property type="match status" value="1"/>
</dbReference>
<dbReference type="InterPro" id="IPR006935">
    <property type="entry name" value="Helicase/UvrB_N"/>
</dbReference>
<keyword evidence="7 12" id="KW-0067">ATP-binding</keyword>
<evidence type="ECO:0000256" key="12">
    <source>
        <dbReference type="HAMAP-Rule" id="MF_00204"/>
    </source>
</evidence>
<comment type="function">
    <text evidence="12">The UvrABC repair system catalyzes the recognition and processing of DNA lesions. A damage recognition complex composed of 2 UvrA and 2 UvrB subunits scans DNA for abnormalities. Upon binding of the UvrA(2)B(2) complex to a putative damaged site, the DNA wraps around one UvrB monomer. DNA wrap is dependent on ATP binding by UvrB and probably causes local melting of the DNA helix, facilitating insertion of UvrB beta-hairpin between the DNA strands. Then UvrB probes one DNA strand for the presence of a lesion. If a lesion is found the UvrA subunits dissociate and the UvrB-DNA preincision complex is formed. This complex is subsequently bound by UvrC and the second UvrB is released. If no lesion is found, the DNA wraps around the other UvrB subunit that will check the other stand for damage.</text>
</comment>
<accession>A0A4R5NB23</accession>
<organism evidence="17 18">
    <name type="scientific">Leuconostoc fallax</name>
    <dbReference type="NCBI Taxonomy" id="1251"/>
    <lineage>
        <taxon>Bacteria</taxon>
        <taxon>Bacillati</taxon>
        <taxon>Bacillota</taxon>
        <taxon>Bacilli</taxon>
        <taxon>Lactobacillales</taxon>
        <taxon>Lactobacillaceae</taxon>
        <taxon>Leuconostoc</taxon>
    </lineage>
</organism>
<dbReference type="SMART" id="SM00490">
    <property type="entry name" value="HELICc"/>
    <property type="match status" value="1"/>
</dbReference>
<comment type="subunit">
    <text evidence="10 12 13">Forms a heterotetramer with UvrA during the search for lesions. Interacts with UvrC in an incision complex.</text>
</comment>
<evidence type="ECO:0000256" key="9">
    <source>
        <dbReference type="ARBA" id="ARBA00023204"/>
    </source>
</evidence>
<dbReference type="PROSITE" id="PS51194">
    <property type="entry name" value="HELICASE_CTER"/>
    <property type="match status" value="1"/>
</dbReference>
<dbReference type="InterPro" id="IPR024759">
    <property type="entry name" value="UvrB_YAD/RRR_dom"/>
</dbReference>
<dbReference type="SUPFAM" id="SSF52540">
    <property type="entry name" value="P-loop containing nucleoside triphosphate hydrolases"/>
    <property type="match status" value="2"/>
</dbReference>
<dbReference type="InterPro" id="IPR001943">
    <property type="entry name" value="UVR_dom"/>
</dbReference>
<comment type="subcellular location">
    <subcellularLocation>
        <location evidence="1 12 13">Cytoplasm</location>
    </subcellularLocation>
</comment>
<dbReference type="AlphaFoldDB" id="A0A4R5NB23"/>
<dbReference type="Pfam" id="PF04851">
    <property type="entry name" value="ResIII"/>
    <property type="match status" value="1"/>
</dbReference>
<evidence type="ECO:0000313" key="18">
    <source>
        <dbReference type="Proteomes" id="UP000295681"/>
    </source>
</evidence>
<dbReference type="PANTHER" id="PTHR24029:SF0">
    <property type="entry name" value="UVRABC SYSTEM PROTEIN B"/>
    <property type="match status" value="1"/>
</dbReference>
<feature type="binding site" evidence="12">
    <location>
        <begin position="44"/>
        <end position="51"/>
    </location>
    <ligand>
        <name>ATP</name>
        <dbReference type="ChEBI" id="CHEBI:30616"/>
    </ligand>
</feature>
<gene>
    <name evidence="12" type="primary">uvrB</name>
    <name evidence="17" type="ORF">C5L23_001134</name>
</gene>
<dbReference type="PROSITE" id="PS51192">
    <property type="entry name" value="HELICASE_ATP_BIND_1"/>
    <property type="match status" value="1"/>
</dbReference>
<dbReference type="InterPro" id="IPR027417">
    <property type="entry name" value="P-loop_NTPase"/>
</dbReference>
<feature type="domain" description="Helicase ATP-binding" evidence="15">
    <location>
        <begin position="31"/>
        <end position="166"/>
    </location>
</feature>
<evidence type="ECO:0000256" key="4">
    <source>
        <dbReference type="ARBA" id="ARBA00022741"/>
    </source>
</evidence>
<evidence type="ECO:0000256" key="8">
    <source>
        <dbReference type="ARBA" id="ARBA00022881"/>
    </source>
</evidence>
<dbReference type="PROSITE" id="PS50151">
    <property type="entry name" value="UVR"/>
    <property type="match status" value="1"/>
</dbReference>
<evidence type="ECO:0000259" key="14">
    <source>
        <dbReference type="PROSITE" id="PS50151"/>
    </source>
</evidence>
<dbReference type="SUPFAM" id="SSF46600">
    <property type="entry name" value="C-terminal UvrC-binding domain of UvrB"/>
    <property type="match status" value="1"/>
</dbReference>
<dbReference type="Pfam" id="PF02151">
    <property type="entry name" value="UVR"/>
    <property type="match status" value="1"/>
</dbReference>
<dbReference type="EMBL" id="PUFI01000005">
    <property type="protein sequence ID" value="TDG69672.1"/>
    <property type="molecule type" value="Genomic_DNA"/>
</dbReference>
<evidence type="ECO:0000256" key="11">
    <source>
        <dbReference type="ARBA" id="ARBA00029504"/>
    </source>
</evidence>
<dbReference type="CDD" id="cd17916">
    <property type="entry name" value="DEXHc_UvrB"/>
    <property type="match status" value="1"/>
</dbReference>
<dbReference type="GO" id="GO:0009432">
    <property type="term" value="P:SOS response"/>
    <property type="evidence" value="ECO:0007669"/>
    <property type="project" value="UniProtKB-UniRule"/>
</dbReference>
<evidence type="ECO:0000256" key="10">
    <source>
        <dbReference type="ARBA" id="ARBA00026033"/>
    </source>
</evidence>
<dbReference type="GO" id="GO:0003677">
    <property type="term" value="F:DNA binding"/>
    <property type="evidence" value="ECO:0007669"/>
    <property type="project" value="UniProtKB-UniRule"/>
</dbReference>
<dbReference type="NCBIfam" id="TIGR00631">
    <property type="entry name" value="uvrb"/>
    <property type="match status" value="1"/>
</dbReference>
<evidence type="ECO:0000256" key="3">
    <source>
        <dbReference type="ARBA" id="ARBA00022490"/>
    </source>
</evidence>
<dbReference type="HAMAP" id="MF_00204">
    <property type="entry name" value="UvrB"/>
    <property type="match status" value="1"/>
</dbReference>
<keyword evidence="3 12" id="KW-0963">Cytoplasm</keyword>
<keyword evidence="8 12" id="KW-0267">Excision nuclease</keyword>
<keyword evidence="18" id="KW-1185">Reference proteome</keyword>
<evidence type="ECO:0000256" key="7">
    <source>
        <dbReference type="ARBA" id="ARBA00022840"/>
    </source>
</evidence>
<keyword evidence="4 12" id="KW-0547">Nucleotide-binding</keyword>
<dbReference type="GO" id="GO:0016887">
    <property type="term" value="F:ATP hydrolysis activity"/>
    <property type="evidence" value="ECO:0007669"/>
    <property type="project" value="InterPro"/>
</dbReference>
<dbReference type="Pfam" id="PF00271">
    <property type="entry name" value="Helicase_C"/>
    <property type="match status" value="1"/>
</dbReference>
<dbReference type="STRING" id="907931.GCA_000165675_00224"/>
<dbReference type="PANTHER" id="PTHR24029">
    <property type="entry name" value="UVRABC SYSTEM PROTEIN B"/>
    <property type="match status" value="1"/>
</dbReference>
<dbReference type="Gene3D" id="3.40.50.300">
    <property type="entry name" value="P-loop containing nucleotide triphosphate hydrolases"/>
    <property type="match status" value="3"/>
</dbReference>
<dbReference type="GO" id="GO:0005524">
    <property type="term" value="F:ATP binding"/>
    <property type="evidence" value="ECO:0007669"/>
    <property type="project" value="UniProtKB-UniRule"/>
</dbReference>
<evidence type="ECO:0000256" key="6">
    <source>
        <dbReference type="ARBA" id="ARBA00022769"/>
    </source>
</evidence>
<dbReference type="Gene3D" id="4.10.860.10">
    <property type="entry name" value="UVR domain"/>
    <property type="match status" value="1"/>
</dbReference>
<dbReference type="NCBIfam" id="NF003673">
    <property type="entry name" value="PRK05298.1"/>
    <property type="match status" value="1"/>
</dbReference>
<keyword evidence="12 13" id="KW-0742">SOS response</keyword>
<evidence type="ECO:0000259" key="15">
    <source>
        <dbReference type="PROSITE" id="PS51192"/>
    </source>
</evidence>
<feature type="domain" description="Helicase C-terminal" evidence="16">
    <location>
        <begin position="437"/>
        <end position="603"/>
    </location>
</feature>
<feature type="domain" description="UVR" evidence="14">
    <location>
        <begin position="632"/>
        <end position="667"/>
    </location>
</feature>
<keyword evidence="5 12" id="KW-0227">DNA damage</keyword>
<comment type="domain">
    <text evidence="12">The beta-hairpin motif is involved in DNA binding.</text>
</comment>
<evidence type="ECO:0000256" key="5">
    <source>
        <dbReference type="ARBA" id="ARBA00022763"/>
    </source>
</evidence>
<dbReference type="InterPro" id="IPR001650">
    <property type="entry name" value="Helicase_C-like"/>
</dbReference>
<protein>
    <recommendedName>
        <fullName evidence="11 12">UvrABC system protein B</fullName>
        <shortName evidence="12">Protein UvrB</shortName>
    </recommendedName>
    <alternativeName>
        <fullName evidence="12">Excinuclease ABC subunit B</fullName>
    </alternativeName>
</protein>
<keyword evidence="9 12" id="KW-0234">DNA repair</keyword>
<comment type="similarity">
    <text evidence="2 12 13">Belongs to the UvrB family.</text>
</comment>
<dbReference type="GO" id="GO:0005737">
    <property type="term" value="C:cytoplasm"/>
    <property type="evidence" value="ECO:0007669"/>
    <property type="project" value="UniProtKB-SubCell"/>
</dbReference>
<dbReference type="GO" id="GO:0006289">
    <property type="term" value="P:nucleotide-excision repair"/>
    <property type="evidence" value="ECO:0007669"/>
    <property type="project" value="UniProtKB-UniRule"/>
</dbReference>
<evidence type="ECO:0000256" key="1">
    <source>
        <dbReference type="ARBA" id="ARBA00004496"/>
    </source>
</evidence>
<proteinExistence type="inferred from homology"/>
<sequence>MIEHRINRDFDLVSKYKPTGDQPQAISQLTKGLKEKVKEQILLGATGTGKTFTISNVIQDIKKPTLILSHNKTLAGQLYGEFKEFFPNNAVEYFVSYYDYYQPEAYVPSSDTYIEKDSSVNDEIDKLRNSATSALFERDDVIIVASVSSIFGLGDPHQYQDHVVSLRNGLEYGRDQLLRDLIDIQFQRNDIDFQRGRFRVRGDVVEIFPASSDENALRIEFFGDEIDRIREFHALTGEVVAELDHIAIFPATHFMTNDAIMNRAIGTIKVELDEQLKVFEQEGKLLEAQRLKQRTEYDLAMMEEMGYTNGIENYSRHMDGRKPGEPPFTLLDFFPDDFLIVVDESHVTMPQVRGMYNGDKARKQQLVDYGFRLPSALDNRPLTLQEFEKHVNQIIYMSATPGVYESERVPEKYIAQQIIRPTGLLDPEIEVRPVMGQIDDLVGEINQRVEKDERVFITTLTKRMAEDLTDYLKDLSIKVAYLHADIKTLERTEIIRDLRLGKYDVLIGINLLREGIDVPEVSLVAILDADKEGFLRNERSLIQTIGRAARNENGHVIMYADSVTDSMQRAMDETRRRREIQTAYNTKHGITPRTIKKDIRDLISVSHETNNKEETIDLTKVAFKDLPKDEQTSILNNMDGQMRAAAKALDFEEAANLRDLIMELKTSAGL</sequence>